<dbReference type="GO" id="GO:0006289">
    <property type="term" value="P:nucleotide-excision repair"/>
    <property type="evidence" value="ECO:0007669"/>
    <property type="project" value="TreeGrafter"/>
</dbReference>
<dbReference type="PANTHER" id="PTHR13989:SF16">
    <property type="entry name" value="REPLICATION PROTEIN A2"/>
    <property type="match status" value="1"/>
</dbReference>
<dbReference type="PIRSF" id="PIRSF036949">
    <property type="entry name" value="RPA32"/>
    <property type="match status" value="1"/>
</dbReference>
<dbReference type="EMBL" id="VIFY01000137">
    <property type="protein sequence ID" value="TQB69758.1"/>
    <property type="molecule type" value="Genomic_DNA"/>
</dbReference>
<evidence type="ECO:0000256" key="2">
    <source>
        <dbReference type="ARBA" id="ARBA00007815"/>
    </source>
</evidence>
<proteinExistence type="inferred from homology"/>
<dbReference type="InterPro" id="IPR014646">
    <property type="entry name" value="Rfa2/RPA32"/>
</dbReference>
<evidence type="ECO:0000256" key="3">
    <source>
        <dbReference type="ARBA" id="ARBA00022705"/>
    </source>
</evidence>
<evidence type="ECO:0000259" key="6">
    <source>
        <dbReference type="Pfam" id="PF08784"/>
    </source>
</evidence>
<dbReference type="GO" id="GO:0000724">
    <property type="term" value="P:double-strand break repair via homologous recombination"/>
    <property type="evidence" value="ECO:0007669"/>
    <property type="project" value="TreeGrafter"/>
</dbReference>
<protein>
    <submittedName>
        <fullName evidence="7">Replication factor A protein 2</fullName>
    </submittedName>
</protein>
<dbReference type="SUPFAM" id="SSF50249">
    <property type="entry name" value="Nucleic acid-binding proteins"/>
    <property type="match status" value="1"/>
</dbReference>
<dbReference type="GO" id="GO:0003697">
    <property type="term" value="F:single-stranded DNA binding"/>
    <property type="evidence" value="ECO:0007669"/>
    <property type="project" value="TreeGrafter"/>
</dbReference>
<keyword evidence="4" id="KW-0238">DNA-binding</keyword>
<dbReference type="CDD" id="cd04478">
    <property type="entry name" value="RPA2_DBD_D"/>
    <property type="match status" value="1"/>
</dbReference>
<dbReference type="InterPro" id="IPR040260">
    <property type="entry name" value="RFA2-like"/>
</dbReference>
<dbReference type="GO" id="GO:0000781">
    <property type="term" value="C:chromosome, telomeric region"/>
    <property type="evidence" value="ECO:0007669"/>
    <property type="project" value="TreeGrafter"/>
</dbReference>
<evidence type="ECO:0000256" key="5">
    <source>
        <dbReference type="ARBA" id="ARBA00023242"/>
    </source>
</evidence>
<dbReference type="InterPro" id="IPR036390">
    <property type="entry name" value="WH_DNA-bd_sf"/>
</dbReference>
<keyword evidence="3" id="KW-0235">DNA replication</keyword>
<keyword evidence="5" id="KW-0539">Nucleus</keyword>
<keyword evidence="8" id="KW-1185">Reference proteome</keyword>
<dbReference type="InterPro" id="IPR014892">
    <property type="entry name" value="RPA_C"/>
</dbReference>
<dbReference type="GO" id="GO:0035861">
    <property type="term" value="C:site of double-strand break"/>
    <property type="evidence" value="ECO:0007669"/>
    <property type="project" value="TreeGrafter"/>
</dbReference>
<dbReference type="OrthoDB" id="25571at2759"/>
<accession>A0A507QML6</accession>
<sequence>MIRVAFDNTSRSGKIERLISIILLAHILASFGFTKGPNKIMDRSYYGNTSFGGQAGGGGFMPGEMTSPAGKGDVNNSTLRPITVKQALDATQPYPEANFQIDGADVASIFFVGQVRNISSQTTNITYKVDDGTGEIEVKHWVDSTGIDSMDVTEDSSKSRGEPQIELNGYVKVFGKLKVFGNKRYVGAHCVRPLTDINELNCHFLHATAIHLFFTRGPPGASGAGAGAATKAGDASMAGADDYGANSAGQVLSAMSPNARRVFNLLKSEPQSNEGLHVQLMAAKLNLPVTAITQATLELHDASLIFSTIDDETWAILGY</sequence>
<evidence type="ECO:0000256" key="1">
    <source>
        <dbReference type="ARBA" id="ARBA00004123"/>
    </source>
</evidence>
<dbReference type="STRING" id="5098.A0A507QML6"/>
<dbReference type="Gene3D" id="2.40.50.140">
    <property type="entry name" value="Nucleic acid-binding proteins"/>
    <property type="match status" value="1"/>
</dbReference>
<dbReference type="GO" id="GO:0006260">
    <property type="term" value="P:DNA replication"/>
    <property type="evidence" value="ECO:0007669"/>
    <property type="project" value="UniProtKB-KW"/>
</dbReference>
<reference evidence="7 8" key="1">
    <citation type="submission" date="2019-06" db="EMBL/GenBank/DDBJ databases">
        <title>Wine fermentation using esterase from Monascus purpureus.</title>
        <authorList>
            <person name="Geng C."/>
            <person name="Zhang Y."/>
        </authorList>
    </citation>
    <scope>NUCLEOTIDE SEQUENCE [LARGE SCALE GENOMIC DNA]</scope>
    <source>
        <strain evidence="7">HQ1</strain>
    </source>
</reference>
<feature type="domain" description="Replication protein A C-terminal" evidence="6">
    <location>
        <begin position="211"/>
        <end position="312"/>
    </location>
</feature>
<dbReference type="InterPro" id="IPR012340">
    <property type="entry name" value="NA-bd_OB-fold"/>
</dbReference>
<dbReference type="Proteomes" id="UP000319663">
    <property type="component" value="Unassembled WGS sequence"/>
</dbReference>
<organism evidence="7 8">
    <name type="scientific">Monascus purpureus</name>
    <name type="common">Red mold</name>
    <name type="synonym">Monascus anka</name>
    <dbReference type="NCBI Taxonomy" id="5098"/>
    <lineage>
        <taxon>Eukaryota</taxon>
        <taxon>Fungi</taxon>
        <taxon>Dikarya</taxon>
        <taxon>Ascomycota</taxon>
        <taxon>Pezizomycotina</taxon>
        <taxon>Eurotiomycetes</taxon>
        <taxon>Eurotiomycetidae</taxon>
        <taxon>Eurotiales</taxon>
        <taxon>Aspergillaceae</taxon>
        <taxon>Monascus</taxon>
    </lineage>
</organism>
<gene>
    <name evidence="7" type="primary">RFA2</name>
    <name evidence="7" type="ORF">MPDQ_001382</name>
</gene>
<dbReference type="AlphaFoldDB" id="A0A507QML6"/>
<evidence type="ECO:0000256" key="4">
    <source>
        <dbReference type="ARBA" id="ARBA00023125"/>
    </source>
</evidence>
<comment type="subcellular location">
    <subcellularLocation>
        <location evidence="1">Nucleus</location>
    </subcellularLocation>
</comment>
<dbReference type="Gene3D" id="1.10.10.10">
    <property type="entry name" value="Winged helix-like DNA-binding domain superfamily/Winged helix DNA-binding domain"/>
    <property type="match status" value="1"/>
</dbReference>
<evidence type="ECO:0000313" key="7">
    <source>
        <dbReference type="EMBL" id="TQB69758.1"/>
    </source>
</evidence>
<evidence type="ECO:0000313" key="8">
    <source>
        <dbReference type="Proteomes" id="UP000319663"/>
    </source>
</evidence>
<dbReference type="PANTHER" id="PTHR13989">
    <property type="entry name" value="REPLICATION PROTEIN A-RELATED"/>
    <property type="match status" value="1"/>
</dbReference>
<dbReference type="Pfam" id="PF08784">
    <property type="entry name" value="RPA_C"/>
    <property type="match status" value="1"/>
</dbReference>
<comment type="similarity">
    <text evidence="2">Belongs to the replication factor A protein 2 family.</text>
</comment>
<dbReference type="FunFam" id="2.40.50.140:FF:000308">
    <property type="entry name" value="Possible replication factor-a protein"/>
    <property type="match status" value="1"/>
</dbReference>
<dbReference type="InterPro" id="IPR036388">
    <property type="entry name" value="WH-like_DNA-bd_sf"/>
</dbReference>
<dbReference type="SUPFAM" id="SSF46785">
    <property type="entry name" value="Winged helix' DNA-binding domain"/>
    <property type="match status" value="1"/>
</dbReference>
<dbReference type="GO" id="GO:0005662">
    <property type="term" value="C:DNA replication factor A complex"/>
    <property type="evidence" value="ECO:0007669"/>
    <property type="project" value="TreeGrafter"/>
</dbReference>
<comment type="caution">
    <text evidence="7">The sequence shown here is derived from an EMBL/GenBank/DDBJ whole genome shotgun (WGS) entry which is preliminary data.</text>
</comment>
<name>A0A507QML6_MONPU</name>